<sequence length="128" mass="15358">MGMFAAASLSDTNRMPPPRVWHRLDRLHYSRGRAGPEGDSAYRTVLARRPEYRRWLQPFNHRNYAGGIFNRNSVGRRAYSYNTRRRVDANDRLRHYQANRQRQVLSQRRSKRRVRQPYTLPSTIMRDL</sequence>
<gene>
    <name evidence="3" type="primary">LOC112046211</name>
</gene>
<organism evidence="2 3">
    <name type="scientific">Bicyclus anynana</name>
    <name type="common">Squinting bush brown butterfly</name>
    <dbReference type="NCBI Taxonomy" id="110368"/>
    <lineage>
        <taxon>Eukaryota</taxon>
        <taxon>Metazoa</taxon>
        <taxon>Ecdysozoa</taxon>
        <taxon>Arthropoda</taxon>
        <taxon>Hexapoda</taxon>
        <taxon>Insecta</taxon>
        <taxon>Pterygota</taxon>
        <taxon>Neoptera</taxon>
        <taxon>Endopterygota</taxon>
        <taxon>Lepidoptera</taxon>
        <taxon>Glossata</taxon>
        <taxon>Ditrysia</taxon>
        <taxon>Papilionoidea</taxon>
        <taxon>Nymphalidae</taxon>
        <taxon>Satyrinae</taxon>
        <taxon>Satyrini</taxon>
        <taxon>Mycalesina</taxon>
        <taxon>Bicyclus</taxon>
    </lineage>
</organism>
<feature type="region of interest" description="Disordered" evidence="1">
    <location>
        <begin position="90"/>
        <end position="114"/>
    </location>
</feature>
<dbReference type="RefSeq" id="XP_023938541.2">
    <property type="nucleotide sequence ID" value="XM_024082773.2"/>
</dbReference>
<dbReference type="AlphaFoldDB" id="A0A6J1N6E2"/>
<dbReference type="Proteomes" id="UP001652582">
    <property type="component" value="Chromosome 14"/>
</dbReference>
<proteinExistence type="predicted"/>
<evidence type="ECO:0000313" key="2">
    <source>
        <dbReference type="Proteomes" id="UP001652582"/>
    </source>
</evidence>
<evidence type="ECO:0000256" key="1">
    <source>
        <dbReference type="SAM" id="MobiDB-lite"/>
    </source>
</evidence>
<dbReference type="GeneID" id="112046211"/>
<protein>
    <submittedName>
        <fullName evidence="3">Uncharacterized protein LOC112046211</fullName>
    </submittedName>
</protein>
<reference evidence="3" key="1">
    <citation type="submission" date="2025-08" db="UniProtKB">
        <authorList>
            <consortium name="RefSeq"/>
        </authorList>
    </citation>
    <scope>IDENTIFICATION</scope>
</reference>
<name>A0A6J1N6E2_BICAN</name>
<dbReference type="KEGG" id="bany:112046211"/>
<accession>A0A6J1N6E2</accession>
<feature type="compositionally biased region" description="Polar residues" evidence="1">
    <location>
        <begin position="98"/>
        <end position="107"/>
    </location>
</feature>
<keyword evidence="2" id="KW-1185">Reference proteome</keyword>
<evidence type="ECO:0000313" key="3">
    <source>
        <dbReference type="RefSeq" id="XP_023938541.2"/>
    </source>
</evidence>